<sequence>MVSTQYGDADLTPPQGFARPEDPDGFTVAPAVIGGDLPGPPPPAETGPAHAGPAHAGPPDAPVPDHVEPPAKRSFLGKLLRRNG</sequence>
<gene>
    <name evidence="2" type="ORF">DFJ66_6558</name>
</gene>
<dbReference type="EMBL" id="RBXR01000001">
    <property type="protein sequence ID" value="RKT73229.1"/>
    <property type="molecule type" value="Genomic_DNA"/>
</dbReference>
<dbReference type="AlphaFoldDB" id="A0A495XHL3"/>
<feature type="region of interest" description="Disordered" evidence="1">
    <location>
        <begin position="1"/>
        <end position="84"/>
    </location>
</feature>
<reference evidence="2 3" key="1">
    <citation type="submission" date="2018-10" db="EMBL/GenBank/DDBJ databases">
        <title>Sequencing the genomes of 1000 actinobacteria strains.</title>
        <authorList>
            <person name="Klenk H.-P."/>
        </authorList>
    </citation>
    <scope>NUCLEOTIDE SEQUENCE [LARGE SCALE GENOMIC DNA]</scope>
    <source>
        <strain evidence="2 3">DSM 43911</strain>
    </source>
</reference>
<evidence type="ECO:0000313" key="2">
    <source>
        <dbReference type="EMBL" id="RKT73229.1"/>
    </source>
</evidence>
<proteinExistence type="predicted"/>
<dbReference type="Proteomes" id="UP000272729">
    <property type="component" value="Unassembled WGS sequence"/>
</dbReference>
<name>A0A495XHL3_9PSEU</name>
<protein>
    <submittedName>
        <fullName evidence="2">Uncharacterized protein</fullName>
    </submittedName>
</protein>
<evidence type="ECO:0000313" key="3">
    <source>
        <dbReference type="Proteomes" id="UP000272729"/>
    </source>
</evidence>
<evidence type="ECO:0000256" key="1">
    <source>
        <dbReference type="SAM" id="MobiDB-lite"/>
    </source>
</evidence>
<comment type="caution">
    <text evidence="2">The sequence shown here is derived from an EMBL/GenBank/DDBJ whole genome shotgun (WGS) entry which is preliminary data.</text>
</comment>
<accession>A0A495XHL3</accession>
<organism evidence="2 3">
    <name type="scientific">Saccharothrix variisporea</name>
    <dbReference type="NCBI Taxonomy" id="543527"/>
    <lineage>
        <taxon>Bacteria</taxon>
        <taxon>Bacillati</taxon>
        <taxon>Actinomycetota</taxon>
        <taxon>Actinomycetes</taxon>
        <taxon>Pseudonocardiales</taxon>
        <taxon>Pseudonocardiaceae</taxon>
        <taxon>Saccharothrix</taxon>
    </lineage>
</organism>
<keyword evidence="3" id="KW-1185">Reference proteome</keyword>
<feature type="compositionally biased region" description="Low complexity" evidence="1">
    <location>
        <begin position="46"/>
        <end position="58"/>
    </location>
</feature>